<evidence type="ECO:0000256" key="5">
    <source>
        <dbReference type="ARBA" id="ARBA00023295"/>
    </source>
</evidence>
<dbReference type="SUPFAM" id="SSF51445">
    <property type="entry name" value="(Trans)glycosidases"/>
    <property type="match status" value="1"/>
</dbReference>
<accession>A0A5C3MG20</accession>
<evidence type="ECO:0000256" key="3">
    <source>
        <dbReference type="ARBA" id="ARBA00023024"/>
    </source>
</evidence>
<evidence type="ECO:0000256" key="2">
    <source>
        <dbReference type="ARBA" id="ARBA00022801"/>
    </source>
</evidence>
<sequence length="469" mass="49926">MINWLLLPLALLSATADAYDASPTLRARQNANSSSGVGSISTTWYTGWHATDFPLTAVSWSKYTHLTYAFAVTTPDVNTLGLETSDEELLPQFVSKAHQNNVKASLSIGGWTGSRWFSLNVGSAKNRTAFVKTVTGIVNKYKLDGVDFDWEYPGLQGIGCNVVNQDDTSNFLSFLHELRNTTTGSDLIISAATYVTPYVDASGQPSADVSAFSQVLDYMAIMNYDIRSSPTTGAGSSSPLDDSCAPSGAQFGSATSAVKAWTTAGMPADKILLGVPAYGHSYTITSGAELLNGSDSILGAYPQYNPNRTRLGDKWDSDAGLDVCGALQGPGGTYTYWGLIQEGLLNADGSAKGGISYRFDNCSQTPFVYNPSTQTYISFDNAQSFTAKGNFIHAEGLKGFAMWEAGGDYQDTLVNSIRSAMTTGEASTTAKKTEPSQSAANSIHQRSSRDTSSYAILPALFVLLGLSQG</sequence>
<evidence type="ECO:0000313" key="12">
    <source>
        <dbReference type="EMBL" id="TFK44302.1"/>
    </source>
</evidence>
<dbReference type="Gene3D" id="3.20.20.80">
    <property type="entry name" value="Glycosidases"/>
    <property type="match status" value="1"/>
</dbReference>
<feature type="signal peptide" evidence="10">
    <location>
        <begin position="1"/>
        <end position="18"/>
    </location>
</feature>
<comment type="similarity">
    <text evidence="8">Belongs to the glycosyl hydrolase 18 family.</text>
</comment>
<dbReference type="InterPro" id="IPR050314">
    <property type="entry name" value="Glycosyl_Hydrlase_18"/>
</dbReference>
<dbReference type="AlphaFoldDB" id="A0A5C3MG20"/>
<dbReference type="InterPro" id="IPR001579">
    <property type="entry name" value="Glyco_hydro_18_chit_AS"/>
</dbReference>
<feature type="chain" id="PRO_5023113729" evidence="10">
    <location>
        <begin position="19"/>
        <end position="469"/>
    </location>
</feature>
<dbReference type="GO" id="GO:0000272">
    <property type="term" value="P:polysaccharide catabolic process"/>
    <property type="evidence" value="ECO:0007669"/>
    <property type="project" value="UniProtKB-KW"/>
</dbReference>
<dbReference type="GO" id="GO:0005576">
    <property type="term" value="C:extracellular region"/>
    <property type="evidence" value="ECO:0007669"/>
    <property type="project" value="TreeGrafter"/>
</dbReference>
<dbReference type="PROSITE" id="PS51910">
    <property type="entry name" value="GH18_2"/>
    <property type="match status" value="1"/>
</dbReference>
<keyword evidence="4" id="KW-0119">Carbohydrate metabolism</keyword>
<evidence type="ECO:0000256" key="6">
    <source>
        <dbReference type="ARBA" id="ARBA00023326"/>
    </source>
</evidence>
<evidence type="ECO:0000256" key="8">
    <source>
        <dbReference type="RuleBase" id="RU004453"/>
    </source>
</evidence>
<dbReference type="GO" id="GO:0006032">
    <property type="term" value="P:chitin catabolic process"/>
    <property type="evidence" value="ECO:0007669"/>
    <property type="project" value="UniProtKB-KW"/>
</dbReference>
<keyword evidence="5 7" id="KW-0326">Glycosidase</keyword>
<dbReference type="STRING" id="68775.A0A5C3MG20"/>
<feature type="region of interest" description="Disordered" evidence="9">
    <location>
        <begin position="424"/>
        <end position="446"/>
    </location>
</feature>
<dbReference type="InterPro" id="IPR011583">
    <property type="entry name" value="Chitinase_II/V-like_cat"/>
</dbReference>
<dbReference type="EMBL" id="ML213590">
    <property type="protein sequence ID" value="TFK44302.1"/>
    <property type="molecule type" value="Genomic_DNA"/>
</dbReference>
<keyword evidence="6" id="KW-0624">Polysaccharide degradation</keyword>
<dbReference type="GO" id="GO:0008061">
    <property type="term" value="F:chitin binding"/>
    <property type="evidence" value="ECO:0007669"/>
    <property type="project" value="InterPro"/>
</dbReference>
<keyword evidence="13" id="KW-1185">Reference proteome</keyword>
<dbReference type="InterPro" id="IPR001223">
    <property type="entry name" value="Glyco_hydro18_cat"/>
</dbReference>
<keyword evidence="2 7" id="KW-0378">Hydrolase</keyword>
<name>A0A5C3MG20_9AGAR</name>
<protein>
    <submittedName>
        <fullName evidence="12">Glycoside hydrolase</fullName>
    </submittedName>
</protein>
<gene>
    <name evidence="12" type="ORF">BDQ12DRAFT_672734</name>
</gene>
<dbReference type="PANTHER" id="PTHR11177">
    <property type="entry name" value="CHITINASE"/>
    <property type="match status" value="1"/>
</dbReference>
<evidence type="ECO:0000256" key="1">
    <source>
        <dbReference type="ARBA" id="ARBA00000822"/>
    </source>
</evidence>
<evidence type="ECO:0000256" key="9">
    <source>
        <dbReference type="SAM" id="MobiDB-lite"/>
    </source>
</evidence>
<dbReference type="Proteomes" id="UP000308652">
    <property type="component" value="Unassembled WGS sequence"/>
</dbReference>
<reference evidence="12 13" key="1">
    <citation type="journal article" date="2019" name="Nat. Ecol. Evol.">
        <title>Megaphylogeny resolves global patterns of mushroom evolution.</title>
        <authorList>
            <person name="Varga T."/>
            <person name="Krizsan K."/>
            <person name="Foldi C."/>
            <person name="Dima B."/>
            <person name="Sanchez-Garcia M."/>
            <person name="Sanchez-Ramirez S."/>
            <person name="Szollosi G.J."/>
            <person name="Szarkandi J.G."/>
            <person name="Papp V."/>
            <person name="Albert L."/>
            <person name="Andreopoulos W."/>
            <person name="Angelini C."/>
            <person name="Antonin V."/>
            <person name="Barry K.W."/>
            <person name="Bougher N.L."/>
            <person name="Buchanan P."/>
            <person name="Buyck B."/>
            <person name="Bense V."/>
            <person name="Catcheside P."/>
            <person name="Chovatia M."/>
            <person name="Cooper J."/>
            <person name="Damon W."/>
            <person name="Desjardin D."/>
            <person name="Finy P."/>
            <person name="Geml J."/>
            <person name="Haridas S."/>
            <person name="Hughes K."/>
            <person name="Justo A."/>
            <person name="Karasinski D."/>
            <person name="Kautmanova I."/>
            <person name="Kiss B."/>
            <person name="Kocsube S."/>
            <person name="Kotiranta H."/>
            <person name="LaButti K.M."/>
            <person name="Lechner B.E."/>
            <person name="Liimatainen K."/>
            <person name="Lipzen A."/>
            <person name="Lukacs Z."/>
            <person name="Mihaltcheva S."/>
            <person name="Morgado L.N."/>
            <person name="Niskanen T."/>
            <person name="Noordeloos M.E."/>
            <person name="Ohm R.A."/>
            <person name="Ortiz-Santana B."/>
            <person name="Ovrebo C."/>
            <person name="Racz N."/>
            <person name="Riley R."/>
            <person name="Savchenko A."/>
            <person name="Shiryaev A."/>
            <person name="Soop K."/>
            <person name="Spirin V."/>
            <person name="Szebenyi C."/>
            <person name="Tomsovsky M."/>
            <person name="Tulloss R.E."/>
            <person name="Uehling J."/>
            <person name="Grigoriev I.V."/>
            <person name="Vagvolgyi C."/>
            <person name="Papp T."/>
            <person name="Martin F.M."/>
            <person name="Miettinen O."/>
            <person name="Hibbett D.S."/>
            <person name="Nagy L.G."/>
        </authorList>
    </citation>
    <scope>NUCLEOTIDE SEQUENCE [LARGE SCALE GENOMIC DNA]</scope>
    <source>
        <strain evidence="12 13">CBS 166.37</strain>
    </source>
</reference>
<keyword evidence="3" id="KW-0146">Chitin degradation</keyword>
<evidence type="ECO:0000313" key="13">
    <source>
        <dbReference type="Proteomes" id="UP000308652"/>
    </source>
</evidence>
<proteinExistence type="inferred from homology"/>
<feature type="domain" description="GH18" evidence="11">
    <location>
        <begin position="39"/>
        <end position="424"/>
    </location>
</feature>
<dbReference type="OrthoDB" id="73875at2759"/>
<dbReference type="Pfam" id="PF00704">
    <property type="entry name" value="Glyco_hydro_18"/>
    <property type="match status" value="1"/>
</dbReference>
<evidence type="ECO:0000256" key="4">
    <source>
        <dbReference type="ARBA" id="ARBA00023277"/>
    </source>
</evidence>
<evidence type="ECO:0000256" key="7">
    <source>
        <dbReference type="RuleBase" id="RU000489"/>
    </source>
</evidence>
<keyword evidence="10" id="KW-0732">Signal</keyword>
<dbReference type="SUPFAM" id="SSF54556">
    <property type="entry name" value="Chitinase insertion domain"/>
    <property type="match status" value="1"/>
</dbReference>
<organism evidence="12 13">
    <name type="scientific">Crucibulum laeve</name>
    <dbReference type="NCBI Taxonomy" id="68775"/>
    <lineage>
        <taxon>Eukaryota</taxon>
        <taxon>Fungi</taxon>
        <taxon>Dikarya</taxon>
        <taxon>Basidiomycota</taxon>
        <taxon>Agaricomycotina</taxon>
        <taxon>Agaricomycetes</taxon>
        <taxon>Agaricomycetidae</taxon>
        <taxon>Agaricales</taxon>
        <taxon>Agaricineae</taxon>
        <taxon>Nidulariaceae</taxon>
        <taxon>Crucibulum</taxon>
    </lineage>
</organism>
<evidence type="ECO:0000259" key="11">
    <source>
        <dbReference type="PROSITE" id="PS51910"/>
    </source>
</evidence>
<dbReference type="PANTHER" id="PTHR11177:SF392">
    <property type="entry name" value="HAP41P"/>
    <property type="match status" value="1"/>
</dbReference>
<dbReference type="InterPro" id="IPR017853">
    <property type="entry name" value="GH"/>
</dbReference>
<dbReference type="InterPro" id="IPR029070">
    <property type="entry name" value="Chitinase_insertion_sf"/>
</dbReference>
<dbReference type="Gene3D" id="3.10.50.10">
    <property type="match status" value="1"/>
</dbReference>
<dbReference type="GO" id="GO:0008843">
    <property type="term" value="F:endochitinase activity"/>
    <property type="evidence" value="ECO:0007669"/>
    <property type="project" value="UniProtKB-EC"/>
</dbReference>
<comment type="catalytic activity">
    <reaction evidence="1">
        <text>Random endo-hydrolysis of N-acetyl-beta-D-glucosaminide (1-&gt;4)-beta-linkages in chitin and chitodextrins.</text>
        <dbReference type="EC" id="3.2.1.14"/>
    </reaction>
</comment>
<evidence type="ECO:0000256" key="10">
    <source>
        <dbReference type="SAM" id="SignalP"/>
    </source>
</evidence>
<dbReference type="PROSITE" id="PS01095">
    <property type="entry name" value="GH18_1"/>
    <property type="match status" value="1"/>
</dbReference>
<dbReference type="SMART" id="SM00636">
    <property type="entry name" value="Glyco_18"/>
    <property type="match status" value="1"/>
</dbReference>